<comment type="caution">
    <text evidence="3">The sequence shown here is derived from an EMBL/GenBank/DDBJ whole genome shotgun (WGS) entry which is preliminary data.</text>
</comment>
<organism evidence="3 5">
    <name type="scientific">Frigoribacterium faeni</name>
    <dbReference type="NCBI Taxonomy" id="145483"/>
    <lineage>
        <taxon>Bacteria</taxon>
        <taxon>Bacillati</taxon>
        <taxon>Actinomycetota</taxon>
        <taxon>Actinomycetes</taxon>
        <taxon>Micrococcales</taxon>
        <taxon>Microbacteriaceae</taxon>
        <taxon>Frigoribacterium</taxon>
    </lineage>
</organism>
<reference evidence="2 4" key="1">
    <citation type="submission" date="2019-07" db="EMBL/GenBank/DDBJ databases">
        <title>Whole genome shotgun sequence of Frigoribacterium faeni NBRC 103066.</title>
        <authorList>
            <person name="Hosoyama A."/>
            <person name="Uohara A."/>
            <person name="Ohji S."/>
            <person name="Ichikawa N."/>
        </authorList>
    </citation>
    <scope>NUCLEOTIDE SEQUENCE [LARGE SCALE GENOMIC DNA]</scope>
    <source>
        <strain evidence="2 4">NBRC 103066</strain>
    </source>
</reference>
<keyword evidence="4" id="KW-1185">Reference proteome</keyword>
<dbReference type="Proteomes" id="UP000522688">
    <property type="component" value="Unassembled WGS sequence"/>
</dbReference>
<feature type="transmembrane region" description="Helical" evidence="1">
    <location>
        <begin position="163"/>
        <end position="183"/>
    </location>
</feature>
<dbReference type="EMBL" id="JACGWW010000004">
    <property type="protein sequence ID" value="MBA8814342.1"/>
    <property type="molecule type" value="Genomic_DNA"/>
</dbReference>
<keyword evidence="1" id="KW-0472">Membrane</keyword>
<dbReference type="AlphaFoldDB" id="A0A7W3JK51"/>
<protein>
    <submittedName>
        <fullName evidence="3">Uncharacterized protein</fullName>
    </submittedName>
</protein>
<evidence type="ECO:0000256" key="1">
    <source>
        <dbReference type="SAM" id="Phobius"/>
    </source>
</evidence>
<evidence type="ECO:0000313" key="3">
    <source>
        <dbReference type="EMBL" id="MBA8814342.1"/>
    </source>
</evidence>
<dbReference type="OrthoDB" id="5126237at2"/>
<reference evidence="3 5" key="2">
    <citation type="submission" date="2020-07" db="EMBL/GenBank/DDBJ databases">
        <title>Sequencing the genomes of 1000 actinobacteria strains.</title>
        <authorList>
            <person name="Klenk H.-P."/>
        </authorList>
    </citation>
    <scope>NUCLEOTIDE SEQUENCE [LARGE SCALE GENOMIC DNA]</scope>
    <source>
        <strain evidence="3 5">DSM 10309</strain>
    </source>
</reference>
<dbReference type="Proteomes" id="UP000321154">
    <property type="component" value="Unassembled WGS sequence"/>
</dbReference>
<keyword evidence="1" id="KW-0812">Transmembrane</keyword>
<accession>A0A7W3JK51</accession>
<keyword evidence="1" id="KW-1133">Transmembrane helix</keyword>
<feature type="transmembrane region" description="Helical" evidence="1">
    <location>
        <begin position="35"/>
        <end position="54"/>
    </location>
</feature>
<dbReference type="EMBL" id="BJUV01000038">
    <property type="protein sequence ID" value="GEK84455.1"/>
    <property type="molecule type" value="Genomic_DNA"/>
</dbReference>
<evidence type="ECO:0000313" key="4">
    <source>
        <dbReference type="Proteomes" id="UP000321154"/>
    </source>
</evidence>
<gene>
    <name evidence="3" type="ORF">FB463_002613</name>
    <name evidence="2" type="ORF">FFA01_27640</name>
</gene>
<evidence type="ECO:0000313" key="2">
    <source>
        <dbReference type="EMBL" id="GEK84455.1"/>
    </source>
</evidence>
<proteinExistence type="predicted"/>
<evidence type="ECO:0000313" key="5">
    <source>
        <dbReference type="Proteomes" id="UP000522688"/>
    </source>
</evidence>
<sequence length="221" mass="22038">MQDRRERMLRAALSAGVSTLVTATAHTLGGGAFPPALLLSLVFVAGVLICFALGGRRVALPNLVAAIGVTQVLLHAVFSLAGHTASTGTSGSTAPAGGHVHGAALVFPDLSATALSADALATGGMTDGTMAAMGHPGMVWAHVAAGLVTVVMLRVGAGSLRQLARSLVVSLVTALAVATATAVPHRPRGILRVVAIAPRRPAALLLAATRDLRGPPAPATI</sequence>
<name>A0A7W3JK51_9MICO</name>
<feature type="transmembrane region" description="Helical" evidence="1">
    <location>
        <begin position="139"/>
        <end position="157"/>
    </location>
</feature>